<proteinExistence type="predicted"/>
<evidence type="ECO:0000313" key="2">
    <source>
        <dbReference type="Proteomes" id="UP000198211"/>
    </source>
</evidence>
<organism evidence="1 2">
    <name type="scientific">Phytophthora megakarya</name>
    <dbReference type="NCBI Taxonomy" id="4795"/>
    <lineage>
        <taxon>Eukaryota</taxon>
        <taxon>Sar</taxon>
        <taxon>Stramenopiles</taxon>
        <taxon>Oomycota</taxon>
        <taxon>Peronosporomycetes</taxon>
        <taxon>Peronosporales</taxon>
        <taxon>Peronosporaceae</taxon>
        <taxon>Phytophthora</taxon>
    </lineage>
</organism>
<dbReference type="AlphaFoldDB" id="A0A225UF97"/>
<gene>
    <name evidence="1" type="ORF">PHMEG_00039691</name>
</gene>
<accession>A0A225UF97</accession>
<feature type="non-terminal residue" evidence="1">
    <location>
        <position position="1"/>
    </location>
</feature>
<dbReference type="Proteomes" id="UP000198211">
    <property type="component" value="Unassembled WGS sequence"/>
</dbReference>
<sequence length="50" mass="5642">RYVDMVNKKYPDKQVSLAGTLSSRYGDDTVATTLVSAMPVENTMLLRRSY</sequence>
<evidence type="ECO:0000313" key="1">
    <source>
        <dbReference type="EMBL" id="OWY91643.1"/>
    </source>
</evidence>
<name>A0A225UF97_9STRA</name>
<comment type="caution">
    <text evidence="1">The sequence shown here is derived from an EMBL/GenBank/DDBJ whole genome shotgun (WGS) entry which is preliminary data.</text>
</comment>
<keyword evidence="2" id="KW-1185">Reference proteome</keyword>
<protein>
    <submittedName>
        <fullName evidence="1">RxLR effector protein</fullName>
    </submittedName>
</protein>
<dbReference type="EMBL" id="NBNE01019775">
    <property type="protein sequence ID" value="OWY91643.1"/>
    <property type="molecule type" value="Genomic_DNA"/>
</dbReference>
<reference evidence="2" key="1">
    <citation type="submission" date="2017-03" db="EMBL/GenBank/DDBJ databases">
        <title>Phytopthora megakarya and P. palmivora, two closely related causual agents of cacao black pod achieved similar genome size and gene model numbers by different mechanisms.</title>
        <authorList>
            <person name="Ali S."/>
            <person name="Shao J."/>
            <person name="Larry D.J."/>
            <person name="Kronmiller B."/>
            <person name="Shen D."/>
            <person name="Strem M.D."/>
            <person name="Melnick R.L."/>
            <person name="Guiltinan M.J."/>
            <person name="Tyler B.M."/>
            <person name="Meinhardt L.W."/>
            <person name="Bailey B.A."/>
        </authorList>
    </citation>
    <scope>NUCLEOTIDE SEQUENCE [LARGE SCALE GENOMIC DNA]</scope>
    <source>
        <strain evidence="2">zdho120</strain>
    </source>
</reference>